<evidence type="ECO:0000313" key="1">
    <source>
        <dbReference type="EMBL" id="WSC03335.1"/>
    </source>
</evidence>
<protein>
    <submittedName>
        <fullName evidence="1">O-antigen ligase family protein</fullName>
    </submittedName>
</protein>
<keyword evidence="2" id="KW-1185">Reference proteome</keyword>
<gene>
    <name evidence="1" type="ORF">OG835_36050</name>
</gene>
<accession>A0ACD4ZY14</accession>
<reference evidence="1" key="1">
    <citation type="submission" date="2022-10" db="EMBL/GenBank/DDBJ databases">
        <title>The complete genomes of actinobacterial strains from the NBC collection.</title>
        <authorList>
            <person name="Joergensen T.S."/>
            <person name="Alvarez Arevalo M."/>
            <person name="Sterndorff E.B."/>
            <person name="Faurdal D."/>
            <person name="Vuksanovic O."/>
            <person name="Mourched A.-S."/>
            <person name="Charusanti P."/>
            <person name="Shaw S."/>
            <person name="Blin K."/>
            <person name="Weber T."/>
        </authorList>
    </citation>
    <scope>NUCLEOTIDE SEQUENCE</scope>
    <source>
        <strain evidence="1">NBC 01771</strain>
    </source>
</reference>
<evidence type="ECO:0000313" key="2">
    <source>
        <dbReference type="Proteomes" id="UP001348369"/>
    </source>
</evidence>
<keyword evidence="1" id="KW-0436">Ligase</keyword>
<organism evidence="1 2">
    <name type="scientific">Streptomyces scopuliridis</name>
    <dbReference type="NCBI Taxonomy" id="452529"/>
    <lineage>
        <taxon>Bacteria</taxon>
        <taxon>Bacillati</taxon>
        <taxon>Actinomycetota</taxon>
        <taxon>Actinomycetes</taxon>
        <taxon>Kitasatosporales</taxon>
        <taxon>Streptomycetaceae</taxon>
        <taxon>Streptomyces</taxon>
    </lineage>
</organism>
<sequence length="332" mass="32564">MKDRGRGPDVLGALVLGGCAVWPLISAAGHDGRPEGALLAVLAVTAGYVFGRISGSLVPVATASVVSVGALVAALISSHESVGTAVAVVTPSGDTGAAAALLVLAAGAACCAAAAARRPAVRTALRLLALAVAGTASLLGSFVGFIAALGVLLCSLAAARMRRRLLALASFGLVTALVVGTSWAVAERALPEGLSVSLEGQLTQYRVGLWHDAAELAKENPVLGAGPDRFGDLSPTVSQSLDTDGKPQSAPLQQAAEQGVVGVLLLGAVFGWLLYGLGRSPCSTPVVLTAGATLTALAAMASAGNALSSTPVTAGASLLAGLATARRAAGPA</sequence>
<dbReference type="Proteomes" id="UP001348369">
    <property type="component" value="Chromosome"/>
</dbReference>
<dbReference type="EMBL" id="CP109109">
    <property type="protein sequence ID" value="WSC03335.1"/>
    <property type="molecule type" value="Genomic_DNA"/>
</dbReference>
<name>A0ACD4ZY14_9ACTN</name>
<proteinExistence type="predicted"/>